<dbReference type="AlphaFoldDB" id="A0A8J3APT5"/>
<organism evidence="1 2">
    <name type="scientific">Gottfriedia solisilvae</name>
    <dbReference type="NCBI Taxonomy" id="1516104"/>
    <lineage>
        <taxon>Bacteria</taxon>
        <taxon>Bacillati</taxon>
        <taxon>Bacillota</taxon>
        <taxon>Bacilli</taxon>
        <taxon>Bacillales</taxon>
        <taxon>Bacillaceae</taxon>
        <taxon>Gottfriedia</taxon>
    </lineage>
</organism>
<evidence type="ECO:0000313" key="2">
    <source>
        <dbReference type="Proteomes" id="UP000626244"/>
    </source>
</evidence>
<dbReference type="InterPro" id="IPR018690">
    <property type="entry name" value="DUF2187"/>
</dbReference>
<reference evidence="2" key="1">
    <citation type="journal article" date="2019" name="Int. J. Syst. Evol. Microbiol.">
        <title>The Global Catalogue of Microorganisms (GCM) 10K type strain sequencing project: providing services to taxonomists for standard genome sequencing and annotation.</title>
        <authorList>
            <consortium name="The Broad Institute Genomics Platform"/>
            <consortium name="The Broad Institute Genome Sequencing Center for Infectious Disease"/>
            <person name="Wu L."/>
            <person name="Ma J."/>
        </authorList>
    </citation>
    <scope>NUCLEOTIDE SEQUENCE [LARGE SCALE GENOMIC DNA]</scope>
    <source>
        <strain evidence="2">CGMCC 1.14993</strain>
    </source>
</reference>
<dbReference type="Proteomes" id="UP000626244">
    <property type="component" value="Unassembled WGS sequence"/>
</dbReference>
<gene>
    <name evidence="1" type="primary">ykvS</name>
    <name evidence="1" type="ORF">GCM10007380_24050</name>
</gene>
<dbReference type="EMBL" id="BMHB01000001">
    <property type="protein sequence ID" value="GGI14657.1"/>
    <property type="molecule type" value="Genomic_DNA"/>
</dbReference>
<dbReference type="Pfam" id="PF09953">
    <property type="entry name" value="DUF2187"/>
    <property type="match status" value="1"/>
</dbReference>
<proteinExistence type="predicted"/>
<dbReference type="OrthoDB" id="2692124at2"/>
<comment type="caution">
    <text evidence="1">The sequence shown here is derived from an EMBL/GenBank/DDBJ whole genome shotgun (WGS) entry which is preliminary data.</text>
</comment>
<keyword evidence="2" id="KW-1185">Reference proteome</keyword>
<evidence type="ECO:0008006" key="3">
    <source>
        <dbReference type="Google" id="ProtNLM"/>
    </source>
</evidence>
<protein>
    <recommendedName>
        <fullName evidence="3">DUF2187 domain-containing protein</fullName>
    </recommendedName>
</protein>
<sequence>MKIAEAGNIIEFKQGLKGKVQKVNKNSVIVDISIMENFRDLEMEPLTVVNHKNYKIVRTAE</sequence>
<dbReference type="RefSeq" id="WP_088000122.1">
    <property type="nucleotide sequence ID" value="NZ_BMHB01000001.1"/>
</dbReference>
<accession>A0A8J3APT5</accession>
<name>A0A8J3APT5_9BACI</name>
<evidence type="ECO:0000313" key="1">
    <source>
        <dbReference type="EMBL" id="GGI14657.1"/>
    </source>
</evidence>